<accession>A0A9P9J2Y2</accession>
<proteinExistence type="predicted"/>
<evidence type="ECO:0000313" key="1">
    <source>
        <dbReference type="EMBL" id="KAH7140180.1"/>
    </source>
</evidence>
<keyword evidence="2" id="KW-1185">Reference proteome</keyword>
<protein>
    <recommendedName>
        <fullName evidence="3">Dockerin type 1</fullName>
    </recommendedName>
</protein>
<gene>
    <name evidence="1" type="ORF">B0J13DRAFT_637552</name>
</gene>
<dbReference type="OrthoDB" id="5319191at2759"/>
<comment type="caution">
    <text evidence="1">The sequence shown here is derived from an EMBL/GenBank/DDBJ whole genome shotgun (WGS) entry which is preliminary data.</text>
</comment>
<name>A0A9P9J2Y2_9HYPO</name>
<dbReference type="EMBL" id="JAGMUU010000013">
    <property type="protein sequence ID" value="KAH7140180.1"/>
    <property type="molecule type" value="Genomic_DNA"/>
</dbReference>
<evidence type="ECO:0008006" key="3">
    <source>
        <dbReference type="Google" id="ProtNLM"/>
    </source>
</evidence>
<evidence type="ECO:0000313" key="2">
    <source>
        <dbReference type="Proteomes" id="UP000717696"/>
    </source>
</evidence>
<dbReference type="Pfam" id="PF19527">
    <property type="entry name" value="DUF6055"/>
    <property type="match status" value="1"/>
</dbReference>
<reference evidence="1" key="1">
    <citation type="journal article" date="2021" name="Nat. Commun.">
        <title>Genetic determinants of endophytism in the Arabidopsis root mycobiome.</title>
        <authorList>
            <person name="Mesny F."/>
            <person name="Miyauchi S."/>
            <person name="Thiergart T."/>
            <person name="Pickel B."/>
            <person name="Atanasova L."/>
            <person name="Karlsson M."/>
            <person name="Huettel B."/>
            <person name="Barry K.W."/>
            <person name="Haridas S."/>
            <person name="Chen C."/>
            <person name="Bauer D."/>
            <person name="Andreopoulos W."/>
            <person name="Pangilinan J."/>
            <person name="LaButti K."/>
            <person name="Riley R."/>
            <person name="Lipzen A."/>
            <person name="Clum A."/>
            <person name="Drula E."/>
            <person name="Henrissat B."/>
            <person name="Kohler A."/>
            <person name="Grigoriev I.V."/>
            <person name="Martin F.M."/>
            <person name="Hacquard S."/>
        </authorList>
    </citation>
    <scope>NUCLEOTIDE SEQUENCE</scope>
    <source>
        <strain evidence="1">MPI-CAGE-AT-0021</strain>
    </source>
</reference>
<dbReference type="Proteomes" id="UP000717696">
    <property type="component" value="Unassembled WGS sequence"/>
</dbReference>
<dbReference type="AlphaFoldDB" id="A0A9P9J2Y2"/>
<sequence length="459" mass="48798">MGRAIHDGGNCPEVRKLSFPVSNHIHSPIMTKSNQALVLLFLNALGAQAAPQAATASSNAEPATFTANANVGPGGSSFKDSDHFRVYNGNSATSTSALAMLEGAYDCFVTKLGWRSSGLSYNQDNENGPWYKTNIYSVSTLEGAAGVMQADGTLGLSYLEVVADWLATPGVTVHEYGHALHYHQQTWVNQGRTGAWWETLANWVADTYATSDICADAREANGQTTSASEIDLAKVIGDSHQVIVDGTVDSGNYYQAWPFLTYLTSNPDNFAGLGQDTLRQMMLQYSKDSNETPLHTLARVSENATAGEIVGNYWAHMAYVDIGHATAQELFLNQREGINYANLDSQGSGSYKVKSARQPRYMGANIIPLTTSGAATVAIKVTTSGVYTGTVAVYNSSTGAVRYVTLVNDAASVKVASGEEATLVIANTPAEPILYDGFDLSSEVSAGLDYTVTISGATA</sequence>
<dbReference type="SUPFAM" id="SSF55486">
    <property type="entry name" value="Metalloproteases ('zincins'), catalytic domain"/>
    <property type="match status" value="1"/>
</dbReference>
<organism evidence="1 2">
    <name type="scientific">Dactylonectria estremocensis</name>
    <dbReference type="NCBI Taxonomy" id="1079267"/>
    <lineage>
        <taxon>Eukaryota</taxon>
        <taxon>Fungi</taxon>
        <taxon>Dikarya</taxon>
        <taxon>Ascomycota</taxon>
        <taxon>Pezizomycotina</taxon>
        <taxon>Sordariomycetes</taxon>
        <taxon>Hypocreomycetidae</taxon>
        <taxon>Hypocreales</taxon>
        <taxon>Nectriaceae</taxon>
        <taxon>Dactylonectria</taxon>
    </lineage>
</organism>
<dbReference type="InterPro" id="IPR045690">
    <property type="entry name" value="DUF6055"/>
</dbReference>